<keyword evidence="3" id="KW-1185">Reference proteome</keyword>
<dbReference type="AlphaFoldDB" id="A0A0D6PEA9"/>
<dbReference type="SUPFAM" id="SSF159664">
    <property type="entry name" value="CobE/GbiG C-terminal domain-like"/>
    <property type="match status" value="1"/>
</dbReference>
<comment type="caution">
    <text evidence="2">The sequence shown here is derived from an EMBL/GenBank/DDBJ whole genome shotgun (WGS) entry which is preliminary data.</text>
</comment>
<dbReference type="EMBL" id="BANC01000025">
    <property type="protein sequence ID" value="GAN79666.1"/>
    <property type="molecule type" value="Genomic_DNA"/>
</dbReference>
<evidence type="ECO:0000313" key="3">
    <source>
        <dbReference type="Proteomes" id="UP000032668"/>
    </source>
</evidence>
<dbReference type="STRING" id="1120923.SAMN02746095_01958"/>
<organism evidence="2 3">
    <name type="scientific">Acidocella aminolytica 101 = DSM 11237</name>
    <dbReference type="NCBI Taxonomy" id="1120923"/>
    <lineage>
        <taxon>Bacteria</taxon>
        <taxon>Pseudomonadati</taxon>
        <taxon>Pseudomonadota</taxon>
        <taxon>Alphaproteobacteria</taxon>
        <taxon>Acetobacterales</taxon>
        <taxon>Acidocellaceae</taxon>
        <taxon>Acidocella</taxon>
    </lineage>
</organism>
<evidence type="ECO:0000259" key="1">
    <source>
        <dbReference type="Pfam" id="PF01890"/>
    </source>
</evidence>
<proteinExistence type="predicted"/>
<dbReference type="OrthoDB" id="7475241at2"/>
<reference evidence="2 3" key="1">
    <citation type="submission" date="2012-11" db="EMBL/GenBank/DDBJ databases">
        <title>Whole genome sequence of Acidocella aminolytica 101 = DSM 11237.</title>
        <authorList>
            <person name="Azuma Y."/>
            <person name="Higashiura N."/>
            <person name="Hirakawa H."/>
            <person name="Matsushita K."/>
        </authorList>
    </citation>
    <scope>NUCLEOTIDE SEQUENCE [LARGE SCALE GENOMIC DNA]</scope>
    <source>
        <strain evidence="3">101 / DSM 11237</strain>
    </source>
</reference>
<dbReference type="Pfam" id="PF01890">
    <property type="entry name" value="CbiG_C"/>
    <property type="match status" value="1"/>
</dbReference>
<dbReference type="Gene3D" id="3.30.420.180">
    <property type="entry name" value="CobE/GbiG C-terminal domain"/>
    <property type="match status" value="1"/>
</dbReference>
<dbReference type="Proteomes" id="UP000032668">
    <property type="component" value="Unassembled WGS sequence"/>
</dbReference>
<protein>
    <submittedName>
        <fullName evidence="2">Cobalamin (Vitamin B12) biosynthesis protein CbiG</fullName>
    </submittedName>
</protein>
<sequence length="118" mass="11960">MRVAGLGFRTGARLESLRDALAGAEVNALATVADKAADPALRALAEVLGVEIIPVPAERLAGMETLTHSARAWARYRTGSLAEAAALCAAGPGARLVGARAASPDRLAMVAIAERSGA</sequence>
<gene>
    <name evidence="2" type="ORF">Aam_025_054</name>
</gene>
<dbReference type="InterPro" id="IPR036518">
    <property type="entry name" value="CobE/GbiG_C_sf"/>
</dbReference>
<dbReference type="RefSeq" id="WP_048878103.1">
    <property type="nucleotide sequence ID" value="NZ_BANC01000025.1"/>
</dbReference>
<dbReference type="InterPro" id="IPR002750">
    <property type="entry name" value="CobE/GbiG_C"/>
</dbReference>
<feature type="domain" description="CobE/GbiG C-terminal" evidence="1">
    <location>
        <begin position="3"/>
        <end position="112"/>
    </location>
</feature>
<evidence type="ECO:0000313" key="2">
    <source>
        <dbReference type="EMBL" id="GAN79666.1"/>
    </source>
</evidence>
<accession>A0A0D6PEA9</accession>
<name>A0A0D6PEA9_9PROT</name>
<dbReference type="GO" id="GO:0009236">
    <property type="term" value="P:cobalamin biosynthetic process"/>
    <property type="evidence" value="ECO:0007669"/>
    <property type="project" value="InterPro"/>
</dbReference>